<keyword evidence="2" id="KW-0472">Membrane</keyword>
<feature type="transmembrane region" description="Helical" evidence="2">
    <location>
        <begin position="836"/>
        <end position="858"/>
    </location>
</feature>
<proteinExistence type="predicted"/>
<feature type="region of interest" description="Disordered" evidence="1">
    <location>
        <begin position="400"/>
        <end position="422"/>
    </location>
</feature>
<protein>
    <submittedName>
        <fullName evidence="3">Uncharacterized protein</fullName>
    </submittedName>
</protein>
<feature type="compositionally biased region" description="Low complexity" evidence="1">
    <location>
        <begin position="756"/>
        <end position="769"/>
    </location>
</feature>
<feature type="region of interest" description="Disordered" evidence="1">
    <location>
        <begin position="618"/>
        <end position="825"/>
    </location>
</feature>
<evidence type="ECO:0000256" key="1">
    <source>
        <dbReference type="SAM" id="MobiDB-lite"/>
    </source>
</evidence>
<feature type="region of interest" description="Disordered" evidence="1">
    <location>
        <begin position="546"/>
        <end position="605"/>
    </location>
</feature>
<feature type="compositionally biased region" description="Basic and acidic residues" evidence="1">
    <location>
        <begin position="400"/>
        <end position="416"/>
    </location>
</feature>
<keyword evidence="4" id="KW-1185">Reference proteome</keyword>
<dbReference type="KEGG" id="beq:BEWA_029660"/>
<dbReference type="STRING" id="1537102.L0AX28"/>
<dbReference type="EMBL" id="CP001669">
    <property type="protein sequence ID" value="AFZ80115.1"/>
    <property type="molecule type" value="Genomic_DNA"/>
</dbReference>
<name>L0AX28_THEEQ</name>
<dbReference type="GeneID" id="15803495"/>
<evidence type="ECO:0000256" key="2">
    <source>
        <dbReference type="SAM" id="Phobius"/>
    </source>
</evidence>
<keyword evidence="2" id="KW-0812">Transmembrane</keyword>
<feature type="compositionally biased region" description="Polar residues" evidence="1">
    <location>
        <begin position="699"/>
        <end position="736"/>
    </location>
</feature>
<feature type="compositionally biased region" description="Basic and acidic residues" evidence="1">
    <location>
        <begin position="546"/>
        <end position="557"/>
    </location>
</feature>
<evidence type="ECO:0000313" key="4">
    <source>
        <dbReference type="Proteomes" id="UP000031512"/>
    </source>
</evidence>
<dbReference type="Proteomes" id="UP000031512">
    <property type="component" value="Chromosome 1"/>
</dbReference>
<keyword evidence="2" id="KW-1133">Transmembrane helix</keyword>
<dbReference type="RefSeq" id="XP_004829781.1">
    <property type="nucleotide sequence ID" value="XM_004829724.1"/>
</dbReference>
<dbReference type="VEuPathDB" id="PiroplasmaDB:BEWA_029660"/>
<reference evidence="3 4" key="1">
    <citation type="journal article" date="2012" name="BMC Genomics">
        <title>Comparative genomic analysis and phylogenetic position of Theileria equi.</title>
        <authorList>
            <person name="Kappmeyer L.S."/>
            <person name="Thiagarajan M."/>
            <person name="Herndon D.R."/>
            <person name="Ramsay J.D."/>
            <person name="Caler E."/>
            <person name="Djikeng A."/>
            <person name="Gillespie J.J."/>
            <person name="Lau A.O."/>
            <person name="Roalson E.H."/>
            <person name="Silva J.C."/>
            <person name="Silva M.G."/>
            <person name="Suarez C.E."/>
            <person name="Ueti M.W."/>
            <person name="Nene V.M."/>
            <person name="Mealey R.H."/>
            <person name="Knowles D.P."/>
            <person name="Brayton K.A."/>
        </authorList>
    </citation>
    <scope>NUCLEOTIDE SEQUENCE [LARGE SCALE GENOMIC DNA]</scope>
    <source>
        <strain evidence="3 4">WA</strain>
    </source>
</reference>
<sequence length="905" mass="97464">MSKGIDISRKCDKTCLENKNVTVESGLVNGLSDYGYITHQSDNGVPITQLGYGAKRIQNIENRSIQEVTVYYYEKYETNPDIINRPLFLRVYYGGMRYLYKSIITGSSIEWNDITSNFGGIPTENKTTPNFTEKIKVQTCELYSPHSVDIYEDRSYSCPCESINLNVEKSLNKDGIKGYISYLHRYEDTITRVRYKGAILKWKGEGVEDEEIPLSEVIKNLTVYYWDQDKDHRKGPLLMEVYVGVIPVLVGNNGESDNGNWTMIGIEPVSKDNLHKQKCKLFRPVDINVSAKSHYNNDYCKNDMGNECTNEVTVENHDGPTPKGYAALKHTYGNGEEGDKKTFTVTGFKNGSFLQELIPPLWNVTKVVVFLTSCAGPSDPASNTPLLVYVKKSDEGTKETHNWYSRTSRDGSKWTEEGDLEGNDPQTAYKNGYLVTTLNRIKSELSIECQEDIQRELKKKKLEEAEAQIQLSQSASISGSSAKDGELCKAIGTILGLGSIAAAEVGLGVTKELLEWADELGLDASALALNLVGEALGLANIVLASGDKEESEKEAKPHASVLVEGARSSVEVSRAGAPQPDNQVNNDHDKASGIPSGPTPILAGPTTLGAIEVQDAGSGVQEKGAPGTERETGSRGSVGQAGSEGGSRDSEADTGGRIASPPGINSYQGGKGDGTEKGSGEGGADGDEQPTDSAHLRTQDVNQESIVDSNQSNVSSDQTDTTSIVTPSGTVPQTTASEEESRTDHPTFKGSPVPGAKAATPRTATTTVANDGSHPDTSETTQPSGVPEGQGLPATSSEGKHTTDAPGSTLPSDSEDPTTPARSTGGLLEVPVVASIAGYFFAGSAGAGGLTGLGWWAFKRSRGDPWVIHGYPRVFKECTILSMHRLFIVITIHPYCPFCSDQLRH</sequence>
<dbReference type="eggNOG" id="KOG1366">
    <property type="taxonomic scope" value="Eukaryota"/>
</dbReference>
<accession>L0AX28</accession>
<evidence type="ECO:0000313" key="3">
    <source>
        <dbReference type="EMBL" id="AFZ80115.1"/>
    </source>
</evidence>
<gene>
    <name evidence="3" type="ORF">BEWA_029660</name>
</gene>
<dbReference type="AlphaFoldDB" id="L0AX28"/>
<organism evidence="3 4">
    <name type="scientific">Theileria equi strain WA</name>
    <dbReference type="NCBI Taxonomy" id="1537102"/>
    <lineage>
        <taxon>Eukaryota</taxon>
        <taxon>Sar</taxon>
        <taxon>Alveolata</taxon>
        <taxon>Apicomplexa</taxon>
        <taxon>Aconoidasida</taxon>
        <taxon>Piroplasmida</taxon>
        <taxon>Theileriidae</taxon>
        <taxon>Theileria</taxon>
    </lineage>
</organism>